<dbReference type="PROSITE" id="PS00507">
    <property type="entry name" value="NI_HGENASE_L_1"/>
    <property type="match status" value="1"/>
</dbReference>
<accession>X0SJ20</accession>
<organism evidence="2">
    <name type="scientific">marine sediment metagenome</name>
    <dbReference type="NCBI Taxonomy" id="412755"/>
    <lineage>
        <taxon>unclassified sequences</taxon>
        <taxon>metagenomes</taxon>
        <taxon>ecological metagenomes</taxon>
    </lineage>
</organism>
<name>X0SJ20_9ZZZZ</name>
<reference evidence="2" key="1">
    <citation type="journal article" date="2014" name="Front. Microbiol.">
        <title>High frequency of phylogenetically diverse reductive dehalogenase-homologous genes in deep subseafloor sedimentary metagenomes.</title>
        <authorList>
            <person name="Kawai M."/>
            <person name="Futagami T."/>
            <person name="Toyoda A."/>
            <person name="Takaki Y."/>
            <person name="Nishi S."/>
            <person name="Hori S."/>
            <person name="Arai W."/>
            <person name="Tsubouchi T."/>
            <person name="Morono Y."/>
            <person name="Uchiyama I."/>
            <person name="Ito T."/>
            <person name="Fujiyama A."/>
            <person name="Inagaki F."/>
            <person name="Takami H."/>
        </authorList>
    </citation>
    <scope>NUCLEOTIDE SEQUENCE</scope>
    <source>
        <strain evidence="2">Expedition CK06-06</strain>
    </source>
</reference>
<sequence>MSHKVTIPIGPYHPLQEEPEFYKLVVDGERVVDIDVRIGWNHRGIEKLSESKSFDQSAYLVERICGICSTSHPFAFVNAVEDIDDIDVP</sequence>
<dbReference type="PANTHER" id="PTHR43485:SF1">
    <property type="entry name" value="FORMATE HYDROGENLYASE SUBUNIT 5-RELATED"/>
    <property type="match status" value="1"/>
</dbReference>
<dbReference type="Gene3D" id="1.10.645.10">
    <property type="entry name" value="Cytochrome-c3 Hydrogenase, chain B"/>
    <property type="match status" value="1"/>
</dbReference>
<proteinExistence type="predicted"/>
<feature type="non-terminal residue" evidence="2">
    <location>
        <position position="89"/>
    </location>
</feature>
<dbReference type="SUPFAM" id="SSF56762">
    <property type="entry name" value="HydB/Nqo4-like"/>
    <property type="match status" value="1"/>
</dbReference>
<comment type="caution">
    <text evidence="2">The sequence shown here is derived from an EMBL/GenBank/DDBJ whole genome shotgun (WGS) entry which is preliminary data.</text>
</comment>
<dbReference type="InterPro" id="IPR018194">
    <property type="entry name" value="Ni-dep_hyd_lsu_Ni_BS"/>
</dbReference>
<dbReference type="InterPro" id="IPR001501">
    <property type="entry name" value="Ni-dep_hyd_lsu"/>
</dbReference>
<dbReference type="GO" id="GO:0008901">
    <property type="term" value="F:ferredoxin hydrogenase activity"/>
    <property type="evidence" value="ECO:0007669"/>
    <property type="project" value="InterPro"/>
</dbReference>
<dbReference type="AlphaFoldDB" id="X0SJ20"/>
<keyword evidence="1" id="KW-0560">Oxidoreductase</keyword>
<dbReference type="Pfam" id="PF00374">
    <property type="entry name" value="NiFeSe_Hases"/>
    <property type="match status" value="1"/>
</dbReference>
<gene>
    <name evidence="2" type="ORF">S01H1_16344</name>
</gene>
<dbReference type="EMBL" id="BARS01008588">
    <property type="protein sequence ID" value="GAF80984.1"/>
    <property type="molecule type" value="Genomic_DNA"/>
</dbReference>
<evidence type="ECO:0008006" key="3">
    <source>
        <dbReference type="Google" id="ProtNLM"/>
    </source>
</evidence>
<protein>
    <recommendedName>
        <fullName evidence="3">NADH-quinone oxidoreductase subunit D domain-containing protein</fullName>
    </recommendedName>
</protein>
<dbReference type="InterPro" id="IPR029014">
    <property type="entry name" value="NiFe-Hase_large"/>
</dbReference>
<evidence type="ECO:0000313" key="2">
    <source>
        <dbReference type="EMBL" id="GAF80984.1"/>
    </source>
</evidence>
<evidence type="ECO:0000256" key="1">
    <source>
        <dbReference type="ARBA" id="ARBA00023002"/>
    </source>
</evidence>
<dbReference type="PANTHER" id="PTHR43485">
    <property type="entry name" value="HYDROGENASE-4 COMPONENT G"/>
    <property type="match status" value="1"/>
</dbReference>
<dbReference type="InterPro" id="IPR052197">
    <property type="entry name" value="ComplexI_49kDa-like"/>
</dbReference>
<dbReference type="GO" id="GO:0016151">
    <property type="term" value="F:nickel cation binding"/>
    <property type="evidence" value="ECO:0007669"/>
    <property type="project" value="InterPro"/>
</dbReference>